<feature type="region of interest" description="Disordered" evidence="1">
    <location>
        <begin position="213"/>
        <end position="262"/>
    </location>
</feature>
<feature type="compositionally biased region" description="Basic and acidic residues" evidence="1">
    <location>
        <begin position="149"/>
        <end position="160"/>
    </location>
</feature>
<dbReference type="EMBL" id="CP051139">
    <property type="protein sequence ID" value="QIW94852.1"/>
    <property type="molecule type" value="Genomic_DNA"/>
</dbReference>
<gene>
    <name evidence="2" type="ORF">AMS68_000370</name>
</gene>
<organism evidence="2 3">
    <name type="scientific">Peltaster fructicola</name>
    <dbReference type="NCBI Taxonomy" id="286661"/>
    <lineage>
        <taxon>Eukaryota</taxon>
        <taxon>Fungi</taxon>
        <taxon>Dikarya</taxon>
        <taxon>Ascomycota</taxon>
        <taxon>Pezizomycotina</taxon>
        <taxon>Dothideomycetes</taxon>
        <taxon>Dothideomycetes incertae sedis</taxon>
        <taxon>Peltaster</taxon>
    </lineage>
</organism>
<evidence type="ECO:0000256" key="1">
    <source>
        <dbReference type="SAM" id="MobiDB-lite"/>
    </source>
</evidence>
<proteinExistence type="predicted"/>
<dbReference type="Proteomes" id="UP000503462">
    <property type="component" value="Chromosome 1"/>
</dbReference>
<feature type="compositionally biased region" description="Basic and acidic residues" evidence="1">
    <location>
        <begin position="14"/>
        <end position="31"/>
    </location>
</feature>
<protein>
    <submittedName>
        <fullName evidence="2">Uncharacterized protein</fullName>
    </submittedName>
</protein>
<keyword evidence="3" id="KW-1185">Reference proteome</keyword>
<dbReference type="OrthoDB" id="2446291at2759"/>
<accession>A0A6H0XJE7</accession>
<feature type="region of interest" description="Disordered" evidence="1">
    <location>
        <begin position="1"/>
        <end position="180"/>
    </location>
</feature>
<sequence length="286" mass="31615">MEDTPSPFGRKRQRDGEDWLPHDGHPVDKKLRPTTVQSSGEESLWFPRDSVIGSSQHVYTEHAKYDSDDQSSLVSEPGSPQPLSHVSDEDVSMHSDDEVASFPQRLDTPLEATPSRPWRSQLRVERAPTPVLSPKLGQRLLSSHVRSRHPQENISSDRLEVPSPIDEDEIPTPPSAAEAAGSQLELLTVRDIEMTSDDAPSIAVQAERSFQLDGSFDQNSMDTLPDPGFLRGKTRARSGALSGGDSPMRESPGPDGLHSRKGFSMGFRADCEKCQQKVPGHMNHFY</sequence>
<feature type="compositionally biased region" description="Basic and acidic residues" evidence="1">
    <location>
        <begin position="86"/>
        <end position="97"/>
    </location>
</feature>
<evidence type="ECO:0000313" key="3">
    <source>
        <dbReference type="Proteomes" id="UP000503462"/>
    </source>
</evidence>
<evidence type="ECO:0000313" key="2">
    <source>
        <dbReference type="EMBL" id="QIW94852.1"/>
    </source>
</evidence>
<dbReference type="AlphaFoldDB" id="A0A6H0XJE7"/>
<reference evidence="2 3" key="1">
    <citation type="journal article" date="2016" name="Sci. Rep.">
        <title>Peltaster fructicola genome reveals evolution from an invasive phytopathogen to an ectophytic parasite.</title>
        <authorList>
            <person name="Xu C."/>
            <person name="Chen H."/>
            <person name="Gleason M.L."/>
            <person name="Xu J.R."/>
            <person name="Liu H."/>
            <person name="Zhang R."/>
            <person name="Sun G."/>
        </authorList>
    </citation>
    <scope>NUCLEOTIDE SEQUENCE [LARGE SCALE GENOMIC DNA]</scope>
    <source>
        <strain evidence="2 3">LNHT1506</strain>
    </source>
</reference>
<name>A0A6H0XJE7_9PEZI</name>